<dbReference type="Proteomes" id="UP000179052">
    <property type="component" value="Unassembled WGS sequence"/>
</dbReference>
<evidence type="ECO:0000313" key="2">
    <source>
        <dbReference type="EMBL" id="OHA10107.1"/>
    </source>
</evidence>
<gene>
    <name evidence="2" type="ORF">A3H71_00215</name>
</gene>
<organism evidence="2 3">
    <name type="scientific">Candidatus Sungbacteria bacterium RIFCSPLOWO2_02_FULL_48_13b</name>
    <dbReference type="NCBI Taxonomy" id="1802283"/>
    <lineage>
        <taxon>Bacteria</taxon>
        <taxon>Candidatus Sungiibacteriota</taxon>
    </lineage>
</organism>
<accession>A0A1G2LER5</accession>
<name>A0A1G2LER5_9BACT</name>
<proteinExistence type="predicted"/>
<evidence type="ECO:0000256" key="1">
    <source>
        <dbReference type="SAM" id="Phobius"/>
    </source>
</evidence>
<sequence length="184" mass="19991">MKGILFIIALIAVVAGFYFFFVVPNRTIELSPANKISTPATAINEATYRSSGFGFSFRYPSDWVVKETAEGQVVVKPSYDIPDDVAPISIDATGIEPYRQASQSIGSAIANKEEQKVKVGSYEGIQISGRLEESLGENAGLAVIFTMLNRDGNLFSIDYTNFPSAPQNAKDVYKSLVASLSFLN</sequence>
<protein>
    <recommendedName>
        <fullName evidence="4">PsbP C-terminal domain-containing protein</fullName>
    </recommendedName>
</protein>
<feature type="transmembrane region" description="Helical" evidence="1">
    <location>
        <begin position="6"/>
        <end position="23"/>
    </location>
</feature>
<keyword evidence="1" id="KW-0472">Membrane</keyword>
<dbReference type="EMBL" id="MHQV01000041">
    <property type="protein sequence ID" value="OHA10107.1"/>
    <property type="molecule type" value="Genomic_DNA"/>
</dbReference>
<dbReference type="AlphaFoldDB" id="A0A1G2LER5"/>
<keyword evidence="1" id="KW-0812">Transmembrane</keyword>
<reference evidence="2 3" key="1">
    <citation type="journal article" date="2016" name="Nat. Commun.">
        <title>Thousands of microbial genomes shed light on interconnected biogeochemical processes in an aquifer system.</title>
        <authorList>
            <person name="Anantharaman K."/>
            <person name="Brown C.T."/>
            <person name="Hug L.A."/>
            <person name="Sharon I."/>
            <person name="Castelle C.J."/>
            <person name="Probst A.J."/>
            <person name="Thomas B.C."/>
            <person name="Singh A."/>
            <person name="Wilkins M.J."/>
            <person name="Karaoz U."/>
            <person name="Brodie E.L."/>
            <person name="Williams K.H."/>
            <person name="Hubbard S.S."/>
            <person name="Banfield J.F."/>
        </authorList>
    </citation>
    <scope>NUCLEOTIDE SEQUENCE [LARGE SCALE GENOMIC DNA]</scope>
</reference>
<evidence type="ECO:0000313" key="3">
    <source>
        <dbReference type="Proteomes" id="UP000179052"/>
    </source>
</evidence>
<keyword evidence="1" id="KW-1133">Transmembrane helix</keyword>
<evidence type="ECO:0008006" key="4">
    <source>
        <dbReference type="Google" id="ProtNLM"/>
    </source>
</evidence>
<comment type="caution">
    <text evidence="2">The sequence shown here is derived from an EMBL/GenBank/DDBJ whole genome shotgun (WGS) entry which is preliminary data.</text>
</comment>